<name>A0A182F0M4_ONCOC</name>
<accession>A0A182F0M4</accession>
<evidence type="ECO:0000313" key="2">
    <source>
        <dbReference type="Proteomes" id="UP000271087"/>
    </source>
</evidence>
<protein>
    <submittedName>
        <fullName evidence="1 3">Uncharacterized protein</fullName>
    </submittedName>
</protein>
<dbReference type="Proteomes" id="UP000271087">
    <property type="component" value="Unassembled WGS sequence"/>
</dbReference>
<dbReference type="EMBL" id="UYRW01023878">
    <property type="protein sequence ID" value="VDN08441.1"/>
    <property type="molecule type" value="Genomic_DNA"/>
</dbReference>
<evidence type="ECO:0000313" key="1">
    <source>
        <dbReference type="EMBL" id="VDN08441.1"/>
    </source>
</evidence>
<dbReference type="AlphaFoldDB" id="A0A182F0M4"/>
<sequence length="16" mass="1798">MSEPLTASKAPPRRQE</sequence>
<dbReference type="WBParaSite" id="nOo.2.0.1.t13987-RA">
    <property type="protein sequence ID" value="nOo.2.0.1.t13987-RA"/>
    <property type="gene ID" value="nOo.2.0.1.g13987"/>
</dbReference>
<gene>
    <name evidence="1" type="ORF">NOO_LOCUS13987</name>
</gene>
<evidence type="ECO:0000313" key="3">
    <source>
        <dbReference type="WBParaSite" id="nOo.2.0.1.t13987-RA"/>
    </source>
</evidence>
<reference evidence="1 2" key="2">
    <citation type="submission" date="2018-08" db="EMBL/GenBank/DDBJ databases">
        <authorList>
            <person name="Laetsch R D."/>
            <person name="Stevens L."/>
            <person name="Kumar S."/>
            <person name="Blaxter L. M."/>
        </authorList>
    </citation>
    <scope>NUCLEOTIDE SEQUENCE [LARGE SCALE GENOMIC DNA]</scope>
</reference>
<organism evidence="3">
    <name type="scientific">Onchocerca ochengi</name>
    <name type="common">Filarial nematode worm</name>
    <dbReference type="NCBI Taxonomy" id="42157"/>
    <lineage>
        <taxon>Eukaryota</taxon>
        <taxon>Metazoa</taxon>
        <taxon>Ecdysozoa</taxon>
        <taxon>Nematoda</taxon>
        <taxon>Chromadorea</taxon>
        <taxon>Rhabditida</taxon>
        <taxon>Spirurina</taxon>
        <taxon>Spiruromorpha</taxon>
        <taxon>Filarioidea</taxon>
        <taxon>Onchocercidae</taxon>
        <taxon>Onchocerca</taxon>
    </lineage>
</organism>
<reference evidence="3" key="1">
    <citation type="submission" date="2016-06" db="UniProtKB">
        <authorList>
            <consortium name="WormBaseParasite"/>
        </authorList>
    </citation>
    <scope>IDENTIFICATION</scope>
</reference>
<keyword evidence="2" id="KW-1185">Reference proteome</keyword>
<proteinExistence type="predicted"/>